<keyword evidence="1" id="KW-0472">Membrane</keyword>
<organism evidence="2 3">
    <name type="scientific">Eubacterium callanderi</name>
    <dbReference type="NCBI Taxonomy" id="53442"/>
    <lineage>
        <taxon>Bacteria</taxon>
        <taxon>Bacillati</taxon>
        <taxon>Bacillota</taxon>
        <taxon>Clostridia</taxon>
        <taxon>Eubacteriales</taxon>
        <taxon>Eubacteriaceae</taxon>
        <taxon>Eubacterium</taxon>
    </lineage>
</organism>
<proteinExistence type="predicted"/>
<dbReference type="GeneID" id="68365271"/>
<dbReference type="AlphaFoldDB" id="A0AB74F4B1"/>
<dbReference type="EMBL" id="FRBP01000015">
    <property type="protein sequence ID" value="SHM32289.1"/>
    <property type="molecule type" value="Genomic_DNA"/>
</dbReference>
<reference evidence="2 3" key="1">
    <citation type="submission" date="2016-11" db="EMBL/GenBank/DDBJ databases">
        <authorList>
            <person name="Varghese N."/>
            <person name="Submissions S."/>
        </authorList>
    </citation>
    <scope>NUCLEOTIDE SEQUENCE [LARGE SCALE GENOMIC DNA]</scope>
    <source>
        <strain evidence="2 3">FD</strain>
    </source>
</reference>
<comment type="caution">
    <text evidence="2">The sequence shown here is derived from an EMBL/GenBank/DDBJ whole genome shotgun (WGS) entry which is preliminary data.</text>
</comment>
<dbReference type="RefSeq" id="WP_013382751.1">
    <property type="nucleotide sequence ID" value="NC_014624.2"/>
</dbReference>
<evidence type="ECO:0000313" key="2">
    <source>
        <dbReference type="EMBL" id="SHM32289.1"/>
    </source>
</evidence>
<evidence type="ECO:0000256" key="1">
    <source>
        <dbReference type="SAM" id="Phobius"/>
    </source>
</evidence>
<keyword evidence="1" id="KW-1133">Transmembrane helix</keyword>
<sequence length="1241" mass="136522">MSPLDIALIAAGFGRQKGDSLESEAKILQNKQKNYKMISLCVVFVMLSLTVFTVISPTSIIAANTKNSGYEFNVEKSEDGTEADIVGQASKGAAPGEVEEIIGPDGETFNPDKVSYHVTENGVYDFKVNYASETGKKQEKISVSVDNLLPPQNQIMVRDLKAMQGRAAKPINIPMYIDGEVNPRDTYSFGGGDITGIPDQIWNNLPYRFDHAEIRITDGAAVETYPISYYDEIGGIFYYAVAKDKEPAQDFDVAYEAPKDSQAVFVFTLNTKEYPVTIENGKATEGFSVDVISGMKKGKDGNYYANSTAPVKVQLTYPVGYYVKNPPEGKAAVGISFNFNDPALEPEVTSDPKERTVTYAFNYPDQPVTMTVVGDKDTGSLTYGLYDGSSSLQRYDDVGKTTWAVTDAAGDYTAGDARYGAYNNNVDGFMLDMQVLDGTSTPVAIKAGASKDIATGTFNSGQALDFEYVSGRYKINQGAYFMWPAPTLNLCYFPNGEDYSTGTPIVEAIQLWDPGWTVDPDNPSAYPPMTLKPYTAANGAKITITVKESVVTTKPLKVGFNPTTSYPSYKVHVKIENMKNSFYLKTQSSSSVQGPHYFRNLENISLDSVNGLYDSYYVDSDTQNNNGDGGEDGKISPKSIEAGGIFLDKLAVFNKNMPDGNKVPWEADTKAFFKFEIAPKWGYTNPRIESYGADPTPIMTNVPIEIQNKSDKHNASIPLGSYSWFNPNQNRKDVSSFQYTMFMPVDSLTDRHELRAIDVKTDKITVDITNNGAAPNNIVEPGSNGTTFDLLENDKIIFNKDYQAPKQANKTFVGFTGEITAPDNELLPSDYKLVLAKSLDNTVYFRPGDVISLSDYFRRDAGVLLDSWNNNKTLSPEEEDRLNLLMYSGNLKVKFNLIYKDGTSSEGEMLTGKVNKYLQDVSAADNTAAQYNTTAFDRKAVEVITGSHITFTNFAETYDNPADGYMYYHNAATSVIKHEITQPDEELASVKYDRGLEVLYQKDKNVPFDGISDTRVYRTYDGSNQAVIKFPTVDQYPAGKAFDHWTVEELDDSGQWNQKPGLELSEEQTPTVYSFSSGPDANNKSIRLTAVWKDIAPEYFVSIPMNIVLTENNSNLNDPDQKHAGSGVTVSYQQVYGNDKAINVDVLKSFDLTSVNDPGKTVEVTACDKNGNPLQNSTTADSRYVSVALLGSSTAPGAVQTEKLWFNTVSQSGNEIYKGTFNAGSSLESGETPLFYISPGS</sequence>
<dbReference type="Proteomes" id="UP000184012">
    <property type="component" value="Unassembled WGS sequence"/>
</dbReference>
<gene>
    <name evidence="2" type="ORF">SAMN04515649_11513</name>
</gene>
<protein>
    <submittedName>
        <fullName evidence="2">Uncharacterized protein</fullName>
    </submittedName>
</protein>
<name>A0AB74F4B1_9FIRM</name>
<feature type="transmembrane region" description="Helical" evidence="1">
    <location>
        <begin position="37"/>
        <end position="55"/>
    </location>
</feature>
<accession>A0AB74F4B1</accession>
<keyword evidence="1" id="KW-0812">Transmembrane</keyword>
<evidence type="ECO:0000313" key="3">
    <source>
        <dbReference type="Proteomes" id="UP000184012"/>
    </source>
</evidence>